<accession>A0A7J4ITF8</accession>
<dbReference type="EMBL" id="JAGVWF010000064">
    <property type="protein sequence ID" value="MBS3059663.1"/>
    <property type="molecule type" value="Genomic_DNA"/>
</dbReference>
<dbReference type="Gene3D" id="3.90.550.10">
    <property type="entry name" value="Spore Coat Polysaccharide Biosynthesis Protein SpsA, Chain A"/>
    <property type="match status" value="1"/>
</dbReference>
<comment type="caution">
    <text evidence="2">The sequence shown here is derived from an EMBL/GenBank/DDBJ whole genome shotgun (WGS) entry which is preliminary data.</text>
</comment>
<dbReference type="AlphaFoldDB" id="A0A7J4ITF8"/>
<dbReference type="Proteomes" id="UP000683213">
    <property type="component" value="Unassembled WGS sequence"/>
</dbReference>
<dbReference type="CDD" id="cd02511">
    <property type="entry name" value="Beta4Glucosyltransferase"/>
    <property type="match status" value="1"/>
</dbReference>
<evidence type="ECO:0000313" key="4">
    <source>
        <dbReference type="Proteomes" id="UP000577419"/>
    </source>
</evidence>
<evidence type="ECO:0000313" key="3">
    <source>
        <dbReference type="EMBL" id="MBS3059663.1"/>
    </source>
</evidence>
<evidence type="ECO:0000259" key="1">
    <source>
        <dbReference type="Pfam" id="PF00535"/>
    </source>
</evidence>
<sequence>MAKISVCIITFNEEKFVGQCIEAVKGFADEIIVVDSHSFDKTVQIAKKLGAKVFRKKFSDFAAQRNFALTKAKNEWIFFPDPDEICPKELAQEIVETVNSKNSADGYWIPYKNHYGKKELKYGGESYYHMRLFRRKNAKYDQIVHEEAKIAGTEGKMKNKIIHFSYPDLSDLLQKLNHYSSLEAKARKMKGEKFSLLKLIFHPVGSFFYRLIWWKGILDGLEGLILATTFAFYRFQVNVKLWELERKSR</sequence>
<dbReference type="EMBL" id="DUFG01000011">
    <property type="protein sequence ID" value="HIH08044.1"/>
    <property type="molecule type" value="Genomic_DNA"/>
</dbReference>
<reference evidence="3" key="3">
    <citation type="submission" date="2021-05" db="EMBL/GenBank/DDBJ databases">
        <title>Protein family content uncovers lineage relationships and bacterial pathway maintenance mechanisms in DPANN archaea.</title>
        <authorList>
            <person name="Castelle C.J."/>
            <person name="Meheust R."/>
            <person name="Jaffe A.L."/>
            <person name="Seitz K."/>
            <person name="Gong X."/>
            <person name="Baker B.J."/>
            <person name="Banfield J.F."/>
        </authorList>
    </citation>
    <scope>NUCLEOTIDE SEQUENCE</scope>
    <source>
        <strain evidence="3">RIFCSPHIGHO2_01_FULL_GW2011_AR10_43_9</strain>
    </source>
</reference>
<feature type="domain" description="Glycosyltransferase 2-like" evidence="1">
    <location>
        <begin position="5"/>
        <end position="145"/>
    </location>
</feature>
<organism evidence="2 4">
    <name type="scientific">Candidatus Iainarchaeum sp</name>
    <dbReference type="NCBI Taxonomy" id="3101447"/>
    <lineage>
        <taxon>Archaea</taxon>
        <taxon>Candidatus Iainarchaeota</taxon>
        <taxon>Candidatus Iainarchaeia</taxon>
        <taxon>Candidatus Iainarchaeales</taxon>
        <taxon>Candidatus Iainarchaeaceae</taxon>
        <taxon>Candidatus Iainarchaeum</taxon>
    </lineage>
</organism>
<dbReference type="InterPro" id="IPR001173">
    <property type="entry name" value="Glyco_trans_2-like"/>
</dbReference>
<dbReference type="InterPro" id="IPR029044">
    <property type="entry name" value="Nucleotide-diphossugar_trans"/>
</dbReference>
<dbReference type="PANTHER" id="PTHR43630">
    <property type="entry name" value="POLY-BETA-1,6-N-ACETYL-D-GLUCOSAMINE SYNTHASE"/>
    <property type="match status" value="1"/>
</dbReference>
<evidence type="ECO:0000313" key="2">
    <source>
        <dbReference type="EMBL" id="HIH08044.1"/>
    </source>
</evidence>
<protein>
    <submittedName>
        <fullName evidence="2">Glycosyltransferase family 2 protein</fullName>
    </submittedName>
</protein>
<reference evidence="3" key="2">
    <citation type="submission" date="2021-03" db="EMBL/GenBank/DDBJ databases">
        <authorList>
            <person name="Jaffe A."/>
        </authorList>
    </citation>
    <scope>NUCLEOTIDE SEQUENCE</scope>
    <source>
        <strain evidence="3">RIFCSPHIGHO2_01_FULL_GW2011_AR10_43_9</strain>
    </source>
</reference>
<dbReference type="Proteomes" id="UP000577419">
    <property type="component" value="Unassembled WGS sequence"/>
</dbReference>
<keyword evidence="2" id="KW-0808">Transferase</keyword>
<proteinExistence type="predicted"/>
<dbReference type="GO" id="GO:0016740">
    <property type="term" value="F:transferase activity"/>
    <property type="evidence" value="ECO:0007669"/>
    <property type="project" value="UniProtKB-KW"/>
</dbReference>
<reference evidence="2" key="1">
    <citation type="journal article" date="2020" name="bioRxiv">
        <title>A rank-normalized archaeal taxonomy based on genome phylogeny resolves widespread incomplete and uneven classifications.</title>
        <authorList>
            <person name="Rinke C."/>
            <person name="Chuvochina M."/>
            <person name="Mussig A.J."/>
            <person name="Chaumeil P.-A."/>
            <person name="Waite D.W."/>
            <person name="Whitman W.B."/>
            <person name="Parks D.H."/>
            <person name="Hugenholtz P."/>
        </authorList>
    </citation>
    <scope>NUCLEOTIDE SEQUENCE</scope>
    <source>
        <strain evidence="2">UBA10011</strain>
    </source>
</reference>
<dbReference type="SUPFAM" id="SSF53448">
    <property type="entry name" value="Nucleotide-diphospho-sugar transferases"/>
    <property type="match status" value="1"/>
</dbReference>
<dbReference type="PANTHER" id="PTHR43630:SF2">
    <property type="entry name" value="GLYCOSYLTRANSFERASE"/>
    <property type="match status" value="1"/>
</dbReference>
<gene>
    <name evidence="2" type="ORF">HA237_01600</name>
    <name evidence="3" type="ORF">J4224_04530</name>
</gene>
<dbReference type="Pfam" id="PF00535">
    <property type="entry name" value="Glycos_transf_2"/>
    <property type="match status" value="1"/>
</dbReference>
<name>A0A7J4ITF8_9ARCH</name>